<feature type="compositionally biased region" description="Polar residues" evidence="1">
    <location>
        <begin position="1"/>
        <end position="19"/>
    </location>
</feature>
<feature type="transmembrane region" description="Helical" evidence="2">
    <location>
        <begin position="689"/>
        <end position="707"/>
    </location>
</feature>
<feature type="region of interest" description="Disordered" evidence="1">
    <location>
        <begin position="1"/>
        <end position="27"/>
    </location>
</feature>
<feature type="region of interest" description="Disordered" evidence="1">
    <location>
        <begin position="172"/>
        <end position="200"/>
    </location>
</feature>
<feature type="transmembrane region" description="Helical" evidence="2">
    <location>
        <begin position="377"/>
        <end position="399"/>
    </location>
</feature>
<reference evidence="3 4" key="1">
    <citation type="submission" date="2017-10" db="EMBL/GenBank/DDBJ databases">
        <title>Comparative genomics in systemic dimorphic fungi from Ajellomycetaceae.</title>
        <authorList>
            <person name="Munoz J.F."/>
            <person name="Mcewen J.G."/>
            <person name="Clay O.K."/>
            <person name="Cuomo C.A."/>
        </authorList>
    </citation>
    <scope>NUCLEOTIDE SEQUENCE [LARGE SCALE GENOMIC DNA]</scope>
    <source>
        <strain evidence="3 4">UAMH5409</strain>
    </source>
</reference>
<dbReference type="STRING" id="1447875.A0A2B7WTP0"/>
<evidence type="ECO:0000256" key="2">
    <source>
        <dbReference type="SAM" id="Phobius"/>
    </source>
</evidence>
<feature type="compositionally biased region" description="Polar residues" evidence="1">
    <location>
        <begin position="39"/>
        <end position="49"/>
    </location>
</feature>
<evidence type="ECO:0000313" key="4">
    <source>
        <dbReference type="Proteomes" id="UP000223968"/>
    </source>
</evidence>
<evidence type="ECO:0000313" key="3">
    <source>
        <dbReference type="EMBL" id="PGH00045.1"/>
    </source>
</evidence>
<proteinExistence type="predicted"/>
<keyword evidence="4" id="KW-1185">Reference proteome</keyword>
<dbReference type="Pfam" id="PF11915">
    <property type="entry name" value="DUF3433"/>
    <property type="match status" value="2"/>
</dbReference>
<feature type="transmembrane region" description="Helical" evidence="2">
    <location>
        <begin position="334"/>
        <end position="357"/>
    </location>
</feature>
<dbReference type="OrthoDB" id="3057599at2759"/>
<gene>
    <name evidence="3" type="ORF">AJ79_08316</name>
</gene>
<dbReference type="PANTHER" id="PTHR37544">
    <property type="entry name" value="SPRAY-RELATED"/>
    <property type="match status" value="1"/>
</dbReference>
<sequence>MTPQSSANLRSVKSNQPQLIHSSSQQSIAASDDYYSFSDVSQASNNSKVTVVRYETPPTRRPSPSPNMISTNAQDYVTGGAEQAGVAGSSFTGVDPEQTPRQRNRVTTDGQDSTRAGNNGTPTPGTDDMPYIRFAIDQLTRDEELSGQGRHGSVVSTEYPVERIVPHEGLGYYTPTATRPVERPKEEPQAPERCDSPVQNIFTPITPPEDGYRYPRLNFIPFALRPFSLISLTLICLAMMAALIFCIIWSDRPGGLWAYDGLGGSRYFVFQFLPQLLAIIITICLFVIQSAVYRILPLTLLVSGRGSDKALQSIRIVPHNFILPDISLFRHGEILTGTFLVIVWAVNIFTVPLQSSLFVARFYGQVETGEFRWSTTWGVAGTLTGLYGLLVIALLGLMFRFNWRESGLLWDPVCLADIIPLIQRSNVLEHFERTEILQSVEKDLLPRRLRLGYWSSNVGNQDILYAIGEENVTGGKDPSNFSHDPKRQSEASATDQADIEQKHLNTKNSFERSIHSPFVRYRWTAWFLKDTCIVAWIAITLVLMIAFIVVTFVKHPIREGFVPLLPTLPSSTAFSSSNFLYSFIPAFIGTVLFLLWQPIDQYFRAIQPFSDLSSPDGAYAESSLLLSYPSNLPFQTTILALTAGHYKVAYISFMGVASLAIPVLGGGIFMARTYTQYDEVRISTFLPAYYTLMAFVIIYALSFLVIWPRRKRYLPHAIHTYADIISFLYQSPLLSDKVFREPRTKADLVTRVIVAPPGEGEKALYAFGIYHGRDGKEHLGIDRLRRVDQVEMFVAIDDGGQVV</sequence>
<dbReference type="EMBL" id="PDNB01000192">
    <property type="protein sequence ID" value="PGH00045.1"/>
    <property type="molecule type" value="Genomic_DNA"/>
</dbReference>
<evidence type="ECO:0008006" key="5">
    <source>
        <dbReference type="Google" id="ProtNLM"/>
    </source>
</evidence>
<feature type="transmembrane region" description="Helical" evidence="2">
    <location>
        <begin position="573"/>
        <end position="596"/>
    </location>
</feature>
<keyword evidence="2" id="KW-0812">Transmembrane</keyword>
<protein>
    <recommendedName>
        <fullName evidence="5">Phosphoribosylaminoimidazole-succinocarboxamide synthase</fullName>
    </recommendedName>
</protein>
<dbReference type="AlphaFoldDB" id="A0A2B7WTP0"/>
<feature type="region of interest" description="Disordered" evidence="1">
    <location>
        <begin position="476"/>
        <end position="498"/>
    </location>
</feature>
<dbReference type="PANTHER" id="PTHR37544:SF1">
    <property type="entry name" value="PHOSPHORIBOSYLAMINOIMIDAZOLE-SUCCINOCARBOXAMIDE SYNTHASE"/>
    <property type="match status" value="1"/>
</dbReference>
<organism evidence="3 4">
    <name type="scientific">Helicocarpus griseus UAMH5409</name>
    <dbReference type="NCBI Taxonomy" id="1447875"/>
    <lineage>
        <taxon>Eukaryota</taxon>
        <taxon>Fungi</taxon>
        <taxon>Dikarya</taxon>
        <taxon>Ascomycota</taxon>
        <taxon>Pezizomycotina</taxon>
        <taxon>Eurotiomycetes</taxon>
        <taxon>Eurotiomycetidae</taxon>
        <taxon>Onygenales</taxon>
        <taxon>Ajellomycetaceae</taxon>
        <taxon>Helicocarpus</taxon>
    </lineage>
</organism>
<feature type="compositionally biased region" description="Polar residues" evidence="1">
    <location>
        <begin position="99"/>
        <end position="124"/>
    </location>
</feature>
<feature type="transmembrane region" description="Helical" evidence="2">
    <location>
        <begin position="227"/>
        <end position="250"/>
    </location>
</feature>
<comment type="caution">
    <text evidence="3">The sequence shown here is derived from an EMBL/GenBank/DDBJ whole genome shotgun (WGS) entry which is preliminary data.</text>
</comment>
<feature type="transmembrane region" description="Helical" evidence="2">
    <location>
        <begin position="648"/>
        <end position="669"/>
    </location>
</feature>
<keyword evidence="2" id="KW-1133">Transmembrane helix</keyword>
<feature type="region of interest" description="Disordered" evidence="1">
    <location>
        <begin position="39"/>
        <end position="130"/>
    </location>
</feature>
<keyword evidence="2" id="KW-0472">Membrane</keyword>
<name>A0A2B7WTP0_9EURO</name>
<dbReference type="InterPro" id="IPR021840">
    <property type="entry name" value="DUF3433"/>
</dbReference>
<feature type="transmembrane region" description="Helical" evidence="2">
    <location>
        <begin position="270"/>
        <end position="296"/>
    </location>
</feature>
<feature type="transmembrane region" description="Helical" evidence="2">
    <location>
        <begin position="532"/>
        <end position="553"/>
    </location>
</feature>
<feature type="compositionally biased region" description="Basic and acidic residues" evidence="1">
    <location>
        <begin position="180"/>
        <end position="195"/>
    </location>
</feature>
<evidence type="ECO:0000256" key="1">
    <source>
        <dbReference type="SAM" id="MobiDB-lite"/>
    </source>
</evidence>
<dbReference type="Proteomes" id="UP000223968">
    <property type="component" value="Unassembled WGS sequence"/>
</dbReference>
<accession>A0A2B7WTP0</accession>